<dbReference type="Proteomes" id="UP000671995">
    <property type="component" value="Chromosome"/>
</dbReference>
<proteinExistence type="predicted"/>
<dbReference type="InterPro" id="IPR027417">
    <property type="entry name" value="P-loop_NTPase"/>
</dbReference>
<organism evidence="1 2">
    <name type="scientific">Treponema parvum</name>
    <dbReference type="NCBI Taxonomy" id="138851"/>
    <lineage>
        <taxon>Bacteria</taxon>
        <taxon>Pseudomonadati</taxon>
        <taxon>Spirochaetota</taxon>
        <taxon>Spirochaetia</taxon>
        <taxon>Spirochaetales</taxon>
        <taxon>Treponemataceae</taxon>
        <taxon>Treponema</taxon>
    </lineage>
</organism>
<dbReference type="AlphaFoldDB" id="A0A975EZS9"/>
<reference evidence="1" key="1">
    <citation type="submission" date="2020-05" db="EMBL/GenBank/DDBJ databases">
        <authorList>
            <person name="Zeng H."/>
            <person name="Chan Y.K."/>
            <person name="Watt R.M."/>
        </authorList>
    </citation>
    <scope>NUCLEOTIDE SEQUENCE</scope>
    <source>
        <strain evidence="1">ATCC 700773</strain>
    </source>
</reference>
<reference evidence="1" key="2">
    <citation type="journal article" date="2021" name="Microbiol. Resour. Announc.">
        <title>Complete Genome Sequences of Three Human Oral Treponema parvum Isolates.</title>
        <authorList>
            <person name="Zeng H."/>
            <person name="Watt R.M."/>
        </authorList>
    </citation>
    <scope>NUCLEOTIDE SEQUENCE</scope>
    <source>
        <strain evidence="1">ATCC 700773</strain>
    </source>
</reference>
<dbReference type="Gene3D" id="3.40.50.300">
    <property type="entry name" value="P-loop containing nucleotide triphosphate hydrolases"/>
    <property type="match status" value="1"/>
</dbReference>
<protein>
    <recommendedName>
        <fullName evidence="3">Asp23/Gls24 family envelope stress response protein</fullName>
    </recommendedName>
</protein>
<dbReference type="EMBL" id="CP054257">
    <property type="protein sequence ID" value="QTQ11798.1"/>
    <property type="molecule type" value="Genomic_DNA"/>
</dbReference>
<dbReference type="RefSeq" id="WP_210116509.1">
    <property type="nucleotide sequence ID" value="NZ_CP054257.1"/>
</dbReference>
<gene>
    <name evidence="1" type="ORF">HRI96_06035</name>
</gene>
<evidence type="ECO:0000313" key="2">
    <source>
        <dbReference type="Proteomes" id="UP000671995"/>
    </source>
</evidence>
<dbReference type="SUPFAM" id="SSF52540">
    <property type="entry name" value="P-loop containing nucleoside triphosphate hydrolases"/>
    <property type="match status" value="1"/>
</dbReference>
<evidence type="ECO:0000313" key="1">
    <source>
        <dbReference type="EMBL" id="QTQ11798.1"/>
    </source>
</evidence>
<evidence type="ECO:0008006" key="3">
    <source>
        <dbReference type="Google" id="ProtNLM"/>
    </source>
</evidence>
<sequence length="293" mass="33357">MKSLSDFFQKFTGITVYALVGESGTGKSFRAKLLAQKYGLTAIIDDGLLIQDDKILAGHSAKREKTYMGAVRVALFDDKEHRDEIAKMLHKLRIKKILLLGTSEKMVIKIATRLQLPPPSKIIKIEDIASREEIEKAIRSRQIEGKHIIPVPAIEIKRNYPQIFYNSIKVFFNRKNIFHKKEDSALQPFEKSVVRPEFSKKGRISISEAALTQMAMHCVSECDPKIRVKKFTIKTDSHGYRFIITIDVPFGNQLTGKIHALQQYVIDNIERYTGILVEEVSIIIDKITGTENI</sequence>
<name>A0A975EZS9_9SPIR</name>
<accession>A0A975EZS9</accession>